<evidence type="ECO:0000313" key="1">
    <source>
        <dbReference type="EMBL" id="CDW50950.1"/>
    </source>
</evidence>
<dbReference type="AlphaFoldDB" id="A0A0K2VKW2"/>
<organism evidence="1">
    <name type="scientific">Lepeophtheirus salmonis</name>
    <name type="common">Salmon louse</name>
    <name type="synonym">Caligus salmonis</name>
    <dbReference type="NCBI Taxonomy" id="72036"/>
    <lineage>
        <taxon>Eukaryota</taxon>
        <taxon>Metazoa</taxon>
        <taxon>Ecdysozoa</taxon>
        <taxon>Arthropoda</taxon>
        <taxon>Crustacea</taxon>
        <taxon>Multicrustacea</taxon>
        <taxon>Hexanauplia</taxon>
        <taxon>Copepoda</taxon>
        <taxon>Siphonostomatoida</taxon>
        <taxon>Caligidae</taxon>
        <taxon>Lepeophtheirus</taxon>
    </lineage>
</organism>
<reference evidence="1" key="1">
    <citation type="submission" date="2014-05" db="EMBL/GenBank/DDBJ databases">
        <authorList>
            <person name="Chronopoulou M."/>
        </authorList>
    </citation>
    <scope>NUCLEOTIDE SEQUENCE</scope>
    <source>
        <tissue evidence="1">Whole organism</tissue>
    </source>
</reference>
<dbReference type="EMBL" id="HACA01033589">
    <property type="protein sequence ID" value="CDW50950.1"/>
    <property type="molecule type" value="Transcribed_RNA"/>
</dbReference>
<name>A0A0K2VKW2_LEPSM</name>
<proteinExistence type="predicted"/>
<accession>A0A0K2VKW2</accession>
<protein>
    <submittedName>
        <fullName evidence="1">General transcription factor III repeat domaincontaining protein 2like [Alligator mississippiensis]</fullName>
    </submittedName>
</protein>
<sequence>MEKLNELNVIMEKLNELNVKLQGNGLFAHEMYVHVKSIKKIMLLFLRQAGNNRFCHFPSLTEPKI</sequence>